<evidence type="ECO:0000313" key="5">
    <source>
        <dbReference type="Ensembl" id="ENSDLAP00005074445.1"/>
    </source>
</evidence>
<dbReference type="CDD" id="cd11715">
    <property type="entry name" value="THUMP_AdoMetMT"/>
    <property type="match status" value="1"/>
</dbReference>
<dbReference type="FunFam" id="3.40.50.150:FF:000073">
    <property type="entry name" value="THUMP domain containing 3"/>
    <property type="match status" value="1"/>
</dbReference>
<dbReference type="SUPFAM" id="SSF143437">
    <property type="entry name" value="THUMP domain-like"/>
    <property type="match status" value="1"/>
</dbReference>
<dbReference type="OMA" id="QWTSAVM"/>
<keyword evidence="2" id="KW-0489">Methyltransferase</keyword>
<sequence>MTEPRGEAALVRYYCTAGNGMDQLLTDEVKRKLAAEDVCQMQGRVLFSSSAGIDRVSELKAAERLFLLLKKDVPVRLSAHTSPAKAANVLQSRLLGDRNQWTSAVMTWSRLQGELAGRRSTVDAESTAVGVTRKREEGRRSEEQKEEEEKCDLECRKSAGEKREESGNGRLRSGEQNEAQTLEKKRKRDDGDEEEEERRGAPWNFSSEKNEEKEKTSERQRGREGEEERVMLELSSCGKNGKHRDFNGRDRCVESSSRGMDDTAKDVAVERVENVKTTGKRDETLLQPSRINSEPPSVPVSFRISCKCTGSLSRYFSPQEVSKVIGVGLSRLLGWKADLKNPQLEVNVYLSDDHCLLGIPLTRLPLANRSYIKTTGLRSTVAWALASLAQIQPGFCVVDPMCGVGTILIEAAQEHKAACFLGMDINDGQLQKANENVEFAELGNRIHLLKASSMVLPLPSASVDAVVCDLPFGRKFGTKTNMAANLPLILTEMERVLCIGGTLVLLLSPQLSCLLKKLLAQKDSGPASNLETKPQTGTQDCPSPSPSSTKQQTFQINQGVDSPPTQKTDPQSGLQRSLPPLLSSLKHQRTLRVSLGLIDGLMHKYVKMDT</sequence>
<feature type="compositionally biased region" description="Basic and acidic residues" evidence="3">
    <location>
        <begin position="133"/>
        <end position="143"/>
    </location>
</feature>
<reference evidence="5" key="1">
    <citation type="submission" date="2025-08" db="UniProtKB">
        <authorList>
            <consortium name="Ensembl"/>
        </authorList>
    </citation>
    <scope>IDENTIFICATION</scope>
</reference>
<organism evidence="5 6">
    <name type="scientific">Dicentrarchus labrax</name>
    <name type="common">European seabass</name>
    <name type="synonym">Morone labrax</name>
    <dbReference type="NCBI Taxonomy" id="13489"/>
    <lineage>
        <taxon>Eukaryota</taxon>
        <taxon>Metazoa</taxon>
        <taxon>Chordata</taxon>
        <taxon>Craniata</taxon>
        <taxon>Vertebrata</taxon>
        <taxon>Euteleostomi</taxon>
        <taxon>Actinopterygii</taxon>
        <taxon>Neopterygii</taxon>
        <taxon>Teleostei</taxon>
        <taxon>Neoteleostei</taxon>
        <taxon>Acanthomorphata</taxon>
        <taxon>Eupercaria</taxon>
        <taxon>Moronidae</taxon>
        <taxon>Dicentrarchus</taxon>
    </lineage>
</organism>
<feature type="compositionally biased region" description="Polar residues" evidence="3">
    <location>
        <begin position="549"/>
        <end position="569"/>
    </location>
</feature>
<evidence type="ECO:0000313" key="6">
    <source>
        <dbReference type="Proteomes" id="UP000694389"/>
    </source>
</evidence>
<dbReference type="Pfam" id="PF02926">
    <property type="entry name" value="THUMP"/>
    <property type="match status" value="1"/>
</dbReference>
<dbReference type="SUPFAM" id="SSF53335">
    <property type="entry name" value="S-adenosyl-L-methionine-dependent methyltransferases"/>
    <property type="match status" value="1"/>
</dbReference>
<dbReference type="Pfam" id="PF01170">
    <property type="entry name" value="UPF0020"/>
    <property type="match status" value="1"/>
</dbReference>
<dbReference type="PANTHER" id="PTHR14911">
    <property type="entry name" value="THUMP DOMAIN-CONTAINING"/>
    <property type="match status" value="1"/>
</dbReference>
<dbReference type="GeneTree" id="ENSGT00530000063557"/>
<reference evidence="5" key="2">
    <citation type="submission" date="2025-09" db="UniProtKB">
        <authorList>
            <consortium name="Ensembl"/>
        </authorList>
    </citation>
    <scope>IDENTIFICATION</scope>
</reference>
<evidence type="ECO:0000256" key="3">
    <source>
        <dbReference type="SAM" id="MobiDB-lite"/>
    </source>
</evidence>
<accession>A0A8P4K5H3</accession>
<dbReference type="Gene3D" id="3.30.2130.30">
    <property type="match status" value="1"/>
</dbReference>
<dbReference type="GO" id="GO:0043527">
    <property type="term" value="C:tRNA methyltransferase complex"/>
    <property type="evidence" value="ECO:0007669"/>
    <property type="project" value="UniProtKB-ARBA"/>
</dbReference>
<dbReference type="CDD" id="cd02440">
    <property type="entry name" value="AdoMet_MTases"/>
    <property type="match status" value="1"/>
</dbReference>
<comment type="similarity">
    <text evidence="1">Belongs to the methyltransferase superfamily.</text>
</comment>
<dbReference type="RefSeq" id="XP_051233625.1">
    <property type="nucleotide sequence ID" value="XM_051377665.1"/>
</dbReference>
<dbReference type="PANTHER" id="PTHR14911:SF1">
    <property type="entry name" value="THUMP DOMAIN-CONTAINING PROTEIN 2"/>
    <property type="match status" value="1"/>
</dbReference>
<dbReference type="Gene3D" id="3.40.50.150">
    <property type="entry name" value="Vaccinia Virus protein VP39"/>
    <property type="match status" value="1"/>
</dbReference>
<dbReference type="SMART" id="SM00981">
    <property type="entry name" value="THUMP"/>
    <property type="match status" value="1"/>
</dbReference>
<feature type="compositionally biased region" description="Polar residues" evidence="3">
    <location>
        <begin position="526"/>
        <end position="541"/>
    </location>
</feature>
<feature type="region of interest" description="Disordered" evidence="3">
    <location>
        <begin position="524"/>
        <end position="578"/>
    </location>
</feature>
<dbReference type="CTD" id="80745"/>
<feature type="domain" description="THUMP" evidence="4">
    <location>
        <begin position="265"/>
        <end position="361"/>
    </location>
</feature>
<dbReference type="Proteomes" id="UP000694389">
    <property type="component" value="Unassembled WGS sequence"/>
</dbReference>
<dbReference type="OrthoDB" id="2013972at2759"/>
<evidence type="ECO:0000256" key="2">
    <source>
        <dbReference type="ARBA" id="ARBA00022603"/>
    </source>
</evidence>
<dbReference type="Ensembl" id="ENSDLAT00005081908.1">
    <property type="protein sequence ID" value="ENSDLAP00005074445.1"/>
    <property type="gene ID" value="ENSDLAG00005009595.2"/>
</dbReference>
<dbReference type="GO" id="GO:0016423">
    <property type="term" value="F:tRNA (guanine) methyltransferase activity"/>
    <property type="evidence" value="ECO:0007669"/>
    <property type="project" value="TreeGrafter"/>
</dbReference>
<dbReference type="GeneID" id="127350757"/>
<dbReference type="InterPro" id="IPR004114">
    <property type="entry name" value="THUMP_dom"/>
</dbReference>
<dbReference type="AlphaFoldDB" id="A0A8P4K5H3"/>
<keyword evidence="6" id="KW-1185">Reference proteome</keyword>
<name>A0A8P4K5H3_DICLA</name>
<gene>
    <name evidence="5" type="primary">thumpd2</name>
</gene>
<dbReference type="GO" id="GO:0030488">
    <property type="term" value="P:tRNA methylation"/>
    <property type="evidence" value="ECO:0007669"/>
    <property type="project" value="TreeGrafter"/>
</dbReference>
<dbReference type="GO" id="GO:0003723">
    <property type="term" value="F:RNA binding"/>
    <property type="evidence" value="ECO:0007669"/>
    <property type="project" value="InterPro"/>
</dbReference>
<proteinExistence type="inferred from homology"/>
<feature type="compositionally biased region" description="Basic and acidic residues" evidence="3">
    <location>
        <begin position="208"/>
        <end position="229"/>
    </location>
</feature>
<feature type="region of interest" description="Disordered" evidence="3">
    <location>
        <begin position="115"/>
        <end position="229"/>
    </location>
</feature>
<protein>
    <submittedName>
        <fullName evidence="5">THUMP domain containing 2</fullName>
    </submittedName>
</protein>
<feature type="compositionally biased region" description="Basic and acidic residues" evidence="3">
    <location>
        <begin position="152"/>
        <end position="175"/>
    </location>
</feature>
<evidence type="ECO:0000259" key="4">
    <source>
        <dbReference type="SMART" id="SM00981"/>
    </source>
</evidence>
<keyword evidence="2" id="KW-0808">Transferase</keyword>
<dbReference type="InterPro" id="IPR029063">
    <property type="entry name" value="SAM-dependent_MTases_sf"/>
</dbReference>
<dbReference type="InterPro" id="IPR000241">
    <property type="entry name" value="RlmKL-like_Mtase"/>
</dbReference>
<evidence type="ECO:0000256" key="1">
    <source>
        <dbReference type="ARBA" id="ARBA00008361"/>
    </source>
</evidence>